<reference evidence="2 3" key="1">
    <citation type="journal article" date="2016" name="Mol. Biol. Evol.">
        <title>Comparative Genomics of Early-Diverging Mushroom-Forming Fungi Provides Insights into the Origins of Lignocellulose Decay Capabilities.</title>
        <authorList>
            <person name="Nagy L.G."/>
            <person name="Riley R."/>
            <person name="Tritt A."/>
            <person name="Adam C."/>
            <person name="Daum C."/>
            <person name="Floudas D."/>
            <person name="Sun H."/>
            <person name="Yadav J.S."/>
            <person name="Pangilinan J."/>
            <person name="Larsson K.H."/>
            <person name="Matsuura K."/>
            <person name="Barry K."/>
            <person name="Labutti K."/>
            <person name="Kuo R."/>
            <person name="Ohm R.A."/>
            <person name="Bhattacharya S.S."/>
            <person name="Shirouzu T."/>
            <person name="Yoshinaga Y."/>
            <person name="Martin F.M."/>
            <person name="Grigoriev I.V."/>
            <person name="Hibbett D.S."/>
        </authorList>
    </citation>
    <scope>NUCLEOTIDE SEQUENCE [LARGE SCALE GENOMIC DNA]</scope>
    <source>
        <strain evidence="2 3">HHB14362 ss-1</strain>
    </source>
</reference>
<evidence type="ECO:0000256" key="1">
    <source>
        <dbReference type="SAM" id="MobiDB-lite"/>
    </source>
</evidence>
<gene>
    <name evidence="2" type="ORF">NEOLEDRAFT_1150674</name>
</gene>
<sequence length="321" mass="35871">MDHVLYVKLPEEVGGLPQAYAILRAIERKYGPCRDHNFRRSITSSRPDDYRPFVHVSIADSATYERLRLEGEETLEVDLPKYDRDTPGGAGLENVLPVLLHQSRDDPSLYTDHKMTVTVSVATGRSDSQRMFHKDDGVPDARRQRHSRQLAMGFNFVRWDGFYTGPRGPRMSDALDKSRKVMGETRYNQIAKSVVAPPLEKPEQDVEVAAEPQPIPEPEPEPVEMQQRTPSLADVMAARAQARADATAISSSSSSSSSVASSTVAPDAVKPEAVPKKRRVLKRQLKLAKQAATEPEEKVQQAEEVQPKQESLMSKLFGKWL</sequence>
<dbReference type="EMBL" id="KV425606">
    <property type="protein sequence ID" value="KZT21483.1"/>
    <property type="molecule type" value="Genomic_DNA"/>
</dbReference>
<evidence type="ECO:0000313" key="3">
    <source>
        <dbReference type="Proteomes" id="UP000076761"/>
    </source>
</evidence>
<evidence type="ECO:0000313" key="2">
    <source>
        <dbReference type="EMBL" id="KZT21483.1"/>
    </source>
</evidence>
<organism evidence="2 3">
    <name type="scientific">Neolentinus lepideus HHB14362 ss-1</name>
    <dbReference type="NCBI Taxonomy" id="1314782"/>
    <lineage>
        <taxon>Eukaryota</taxon>
        <taxon>Fungi</taxon>
        <taxon>Dikarya</taxon>
        <taxon>Basidiomycota</taxon>
        <taxon>Agaricomycotina</taxon>
        <taxon>Agaricomycetes</taxon>
        <taxon>Gloeophyllales</taxon>
        <taxon>Gloeophyllaceae</taxon>
        <taxon>Neolentinus</taxon>
    </lineage>
</organism>
<dbReference type="Proteomes" id="UP000076761">
    <property type="component" value="Unassembled WGS sequence"/>
</dbReference>
<dbReference type="InParanoid" id="A0A165PTM1"/>
<name>A0A165PTM1_9AGAM</name>
<proteinExistence type="predicted"/>
<feature type="region of interest" description="Disordered" evidence="1">
    <location>
        <begin position="193"/>
        <end position="321"/>
    </location>
</feature>
<feature type="compositionally biased region" description="Low complexity" evidence="1">
    <location>
        <begin position="233"/>
        <end position="265"/>
    </location>
</feature>
<accession>A0A165PTM1</accession>
<protein>
    <submittedName>
        <fullName evidence="2">Uncharacterized protein</fullName>
    </submittedName>
</protein>
<feature type="compositionally biased region" description="Basic residues" evidence="1">
    <location>
        <begin position="276"/>
        <end position="286"/>
    </location>
</feature>
<dbReference type="OrthoDB" id="3362336at2759"/>
<keyword evidence="3" id="KW-1185">Reference proteome</keyword>
<dbReference type="AlphaFoldDB" id="A0A165PTM1"/>
<feature type="compositionally biased region" description="Basic and acidic residues" evidence="1">
    <location>
        <begin position="295"/>
        <end position="307"/>
    </location>
</feature>